<dbReference type="PROSITE" id="PS00463">
    <property type="entry name" value="ZN2_CY6_FUNGAL_1"/>
    <property type="match status" value="1"/>
</dbReference>
<keyword evidence="2" id="KW-0238">DNA-binding</keyword>
<keyword evidence="4" id="KW-0539">Nucleus</keyword>
<protein>
    <submittedName>
        <fullName evidence="7">Aflatoxin biosynthesis regulatory protein</fullName>
    </submittedName>
</protein>
<dbReference type="PROSITE" id="PS50048">
    <property type="entry name" value="ZN2_CY6_FUNGAL_2"/>
    <property type="match status" value="1"/>
</dbReference>
<evidence type="ECO:0000256" key="4">
    <source>
        <dbReference type="ARBA" id="ARBA00023242"/>
    </source>
</evidence>
<name>A0A9W9L0Y9_9EURO</name>
<dbReference type="GO" id="GO:0003677">
    <property type="term" value="F:DNA binding"/>
    <property type="evidence" value="ECO:0007669"/>
    <property type="project" value="UniProtKB-KW"/>
</dbReference>
<dbReference type="CDD" id="cd00067">
    <property type="entry name" value="GAL4"/>
    <property type="match status" value="1"/>
</dbReference>
<keyword evidence="8" id="KW-1185">Reference proteome</keyword>
<dbReference type="SUPFAM" id="SSF57701">
    <property type="entry name" value="Zn2/Cys6 DNA-binding domain"/>
    <property type="match status" value="1"/>
</dbReference>
<keyword evidence="1" id="KW-0805">Transcription regulation</keyword>
<organism evidence="7 8">
    <name type="scientific">Penicillium bovifimosum</name>
    <dbReference type="NCBI Taxonomy" id="126998"/>
    <lineage>
        <taxon>Eukaryota</taxon>
        <taxon>Fungi</taxon>
        <taxon>Dikarya</taxon>
        <taxon>Ascomycota</taxon>
        <taxon>Pezizomycotina</taxon>
        <taxon>Eurotiomycetes</taxon>
        <taxon>Eurotiomycetidae</taxon>
        <taxon>Eurotiales</taxon>
        <taxon>Aspergillaceae</taxon>
        <taxon>Penicillium</taxon>
    </lineage>
</organism>
<reference evidence="7" key="1">
    <citation type="submission" date="2022-11" db="EMBL/GenBank/DDBJ databases">
        <authorList>
            <person name="Petersen C."/>
        </authorList>
    </citation>
    <scope>NUCLEOTIDE SEQUENCE</scope>
    <source>
        <strain evidence="7">IBT 22155</strain>
    </source>
</reference>
<dbReference type="Pfam" id="PF00172">
    <property type="entry name" value="Zn_clus"/>
    <property type="match status" value="1"/>
</dbReference>
<dbReference type="GO" id="GO:0001228">
    <property type="term" value="F:DNA-binding transcription activator activity, RNA polymerase II-specific"/>
    <property type="evidence" value="ECO:0007669"/>
    <property type="project" value="TreeGrafter"/>
</dbReference>
<comment type="caution">
    <text evidence="7">The sequence shown here is derived from an EMBL/GenBank/DDBJ whole genome shotgun (WGS) entry which is preliminary data.</text>
</comment>
<feature type="non-terminal residue" evidence="7">
    <location>
        <position position="496"/>
    </location>
</feature>
<accession>A0A9W9L0Y9</accession>
<dbReference type="RefSeq" id="XP_056520629.1">
    <property type="nucleotide sequence ID" value="XM_056667033.1"/>
</dbReference>
<evidence type="ECO:0000259" key="6">
    <source>
        <dbReference type="PROSITE" id="PS50048"/>
    </source>
</evidence>
<dbReference type="InterPro" id="IPR001138">
    <property type="entry name" value="Zn2Cys6_DnaBD"/>
</dbReference>
<sequence>YHREVPRFGSYPVRRINTMQPKLQTQHSNPARPMQGQNKVFRVPNYRPKHATPHGSGEPTEHVYHSRRSHRKSRVGCVNCKQRRVKCDETKPCCLRCQKYGVECDYSDRPVRAPKTTNIVADFIKTHPGLISIDSLASSMSLMMVAEKLNELLLPASPTSTQLPRKLRDTSASMRTIEALHHFHRGPAFTTEPQHNVRIVMDKMVKLAFELERNHHSQRPTFPQTPFLMHAIIAASTTHLCAHLPDNKDYRLAEAYHWQRAITQYSTEVTKITRHNTDKLYTACMLISMHSFHQEIFNPAASFVFTTDHTALTWLRIQTGLRYLLAHTAPWLHQSIWWSVFNESRNAQADFEDSRPGRVGLDPDLADLCGVTEDSTVESNPFLWPLRMLMGLLPLERCAGSFKAYNTWMGRLEGPFYECLERKEVPALVLLAWWLGLMCFAGEWWAEVRVRSECTAICMFLEESGDPLVLRLLEFPASCCGCVLRHGKGARVLELD</sequence>
<evidence type="ECO:0000256" key="1">
    <source>
        <dbReference type="ARBA" id="ARBA00023015"/>
    </source>
</evidence>
<dbReference type="OrthoDB" id="416217at2759"/>
<proteinExistence type="predicted"/>
<evidence type="ECO:0000256" key="3">
    <source>
        <dbReference type="ARBA" id="ARBA00023163"/>
    </source>
</evidence>
<feature type="region of interest" description="Disordered" evidence="5">
    <location>
        <begin position="48"/>
        <end position="67"/>
    </location>
</feature>
<dbReference type="Gene3D" id="4.10.240.10">
    <property type="entry name" value="Zn(2)-C6 fungal-type DNA-binding domain"/>
    <property type="match status" value="1"/>
</dbReference>
<keyword evidence="3" id="KW-0804">Transcription</keyword>
<dbReference type="PANTHER" id="PTHR47784">
    <property type="entry name" value="STEROL UPTAKE CONTROL PROTEIN 2"/>
    <property type="match status" value="1"/>
</dbReference>
<evidence type="ECO:0000313" key="7">
    <source>
        <dbReference type="EMBL" id="KAJ5130250.1"/>
    </source>
</evidence>
<evidence type="ECO:0000313" key="8">
    <source>
        <dbReference type="Proteomes" id="UP001149079"/>
    </source>
</evidence>
<dbReference type="GeneID" id="81406203"/>
<evidence type="ECO:0000256" key="2">
    <source>
        <dbReference type="ARBA" id="ARBA00023125"/>
    </source>
</evidence>
<feature type="domain" description="Zn(2)-C6 fungal-type" evidence="6">
    <location>
        <begin position="76"/>
        <end position="106"/>
    </location>
</feature>
<dbReference type="InterPro" id="IPR053157">
    <property type="entry name" value="Sterol_Uptake_Regulator"/>
</dbReference>
<reference evidence="7" key="2">
    <citation type="journal article" date="2023" name="IMA Fungus">
        <title>Comparative genomic study of the Penicillium genus elucidates a diverse pangenome and 15 lateral gene transfer events.</title>
        <authorList>
            <person name="Petersen C."/>
            <person name="Sorensen T."/>
            <person name="Nielsen M.R."/>
            <person name="Sondergaard T.E."/>
            <person name="Sorensen J.L."/>
            <person name="Fitzpatrick D.A."/>
            <person name="Frisvad J.C."/>
            <person name="Nielsen K.L."/>
        </authorList>
    </citation>
    <scope>NUCLEOTIDE SEQUENCE</scope>
    <source>
        <strain evidence="7">IBT 22155</strain>
    </source>
</reference>
<dbReference type="SMART" id="SM00066">
    <property type="entry name" value="GAL4"/>
    <property type="match status" value="1"/>
</dbReference>
<dbReference type="PANTHER" id="PTHR47784:SF9">
    <property type="entry name" value="ZN(II)2CYS6 TRANSCRIPTION FACTOR (EUROFUNG)"/>
    <property type="match status" value="1"/>
</dbReference>
<evidence type="ECO:0000256" key="5">
    <source>
        <dbReference type="SAM" id="MobiDB-lite"/>
    </source>
</evidence>
<dbReference type="AlphaFoldDB" id="A0A9W9L0Y9"/>
<dbReference type="InterPro" id="IPR036864">
    <property type="entry name" value="Zn2-C6_fun-type_DNA-bd_sf"/>
</dbReference>
<dbReference type="PRINTS" id="PR00755">
    <property type="entry name" value="AFLATOXINBRP"/>
</dbReference>
<dbReference type="Proteomes" id="UP001149079">
    <property type="component" value="Unassembled WGS sequence"/>
</dbReference>
<dbReference type="EMBL" id="JAPQKL010000005">
    <property type="protein sequence ID" value="KAJ5130250.1"/>
    <property type="molecule type" value="Genomic_DNA"/>
</dbReference>
<gene>
    <name evidence="7" type="ORF">N7515_006289</name>
</gene>
<dbReference type="GO" id="GO:0008270">
    <property type="term" value="F:zinc ion binding"/>
    <property type="evidence" value="ECO:0007669"/>
    <property type="project" value="InterPro"/>
</dbReference>